<organism evidence="5 6">
    <name type="scientific">candidate division TA06 bacterium</name>
    <dbReference type="NCBI Taxonomy" id="2250710"/>
    <lineage>
        <taxon>Bacteria</taxon>
        <taxon>Bacteria division TA06</taxon>
    </lineage>
</organism>
<dbReference type="CDD" id="cd12797">
    <property type="entry name" value="M23_peptidase"/>
    <property type="match status" value="1"/>
</dbReference>
<keyword evidence="1" id="KW-0732">Signal</keyword>
<evidence type="ECO:0000313" key="5">
    <source>
        <dbReference type="EMBL" id="RKX65709.1"/>
    </source>
</evidence>
<dbReference type="PANTHER" id="PTHR21666">
    <property type="entry name" value="PEPTIDASE-RELATED"/>
    <property type="match status" value="1"/>
</dbReference>
<feature type="transmembrane region" description="Helical" evidence="3">
    <location>
        <begin position="21"/>
        <end position="45"/>
    </location>
</feature>
<accession>A0A660S768</accession>
<dbReference type="Proteomes" id="UP000282321">
    <property type="component" value="Unassembled WGS sequence"/>
</dbReference>
<dbReference type="GO" id="GO:0004222">
    <property type="term" value="F:metalloendopeptidase activity"/>
    <property type="evidence" value="ECO:0007669"/>
    <property type="project" value="TreeGrafter"/>
</dbReference>
<dbReference type="Gene3D" id="2.70.70.10">
    <property type="entry name" value="Glucose Permease (Domain IIA)"/>
    <property type="match status" value="1"/>
</dbReference>
<comment type="caution">
    <text evidence="5">The sequence shown here is derived from an EMBL/GenBank/DDBJ whole genome shotgun (WGS) entry which is preliminary data.</text>
</comment>
<evidence type="ECO:0000256" key="2">
    <source>
        <dbReference type="SAM" id="Coils"/>
    </source>
</evidence>
<dbReference type="SUPFAM" id="SSF51261">
    <property type="entry name" value="Duplicated hybrid motif"/>
    <property type="match status" value="1"/>
</dbReference>
<keyword evidence="2" id="KW-0175">Coiled coil</keyword>
<feature type="domain" description="M23ase beta-sheet core" evidence="4">
    <location>
        <begin position="172"/>
        <end position="264"/>
    </location>
</feature>
<dbReference type="InterPro" id="IPR011055">
    <property type="entry name" value="Dup_hybrid_motif"/>
</dbReference>
<dbReference type="InterPro" id="IPR016047">
    <property type="entry name" value="M23ase_b-sheet_dom"/>
</dbReference>
<dbReference type="AlphaFoldDB" id="A0A660S768"/>
<evidence type="ECO:0000259" key="4">
    <source>
        <dbReference type="Pfam" id="PF01551"/>
    </source>
</evidence>
<dbReference type="EMBL" id="QNBC01000075">
    <property type="protein sequence ID" value="RKX65709.1"/>
    <property type="molecule type" value="Genomic_DNA"/>
</dbReference>
<evidence type="ECO:0000256" key="3">
    <source>
        <dbReference type="SAM" id="Phobius"/>
    </source>
</evidence>
<name>A0A660S768_UNCT6</name>
<protein>
    <recommendedName>
        <fullName evidence="4">M23ase beta-sheet core domain-containing protein</fullName>
    </recommendedName>
</protein>
<keyword evidence="3" id="KW-1133">Transmembrane helix</keyword>
<keyword evidence="3" id="KW-0472">Membrane</keyword>
<dbReference type="Pfam" id="PF01551">
    <property type="entry name" value="Peptidase_M23"/>
    <property type="match status" value="1"/>
</dbReference>
<gene>
    <name evidence="5" type="ORF">DRP44_05710</name>
</gene>
<feature type="coiled-coil region" evidence="2">
    <location>
        <begin position="57"/>
        <end position="84"/>
    </location>
</feature>
<evidence type="ECO:0000256" key="1">
    <source>
        <dbReference type="ARBA" id="ARBA00022729"/>
    </source>
</evidence>
<dbReference type="InterPro" id="IPR050570">
    <property type="entry name" value="Cell_wall_metabolism_enzyme"/>
</dbReference>
<evidence type="ECO:0000313" key="6">
    <source>
        <dbReference type="Proteomes" id="UP000282321"/>
    </source>
</evidence>
<reference evidence="5 6" key="1">
    <citation type="submission" date="2018-06" db="EMBL/GenBank/DDBJ databases">
        <title>Extensive metabolic versatility and redundancy in microbially diverse, dynamic hydrothermal sediments.</title>
        <authorList>
            <person name="Dombrowski N."/>
            <person name="Teske A."/>
            <person name="Baker B.J."/>
        </authorList>
    </citation>
    <scope>NUCLEOTIDE SEQUENCE [LARGE SCALE GENOMIC DNA]</scope>
    <source>
        <strain evidence="5">B35_G9</strain>
    </source>
</reference>
<proteinExistence type="predicted"/>
<keyword evidence="3" id="KW-0812">Transmembrane</keyword>
<dbReference type="PANTHER" id="PTHR21666:SF289">
    <property type="entry name" value="L-ALA--D-GLU ENDOPEPTIDASE"/>
    <property type="match status" value="1"/>
</dbReference>
<sequence length="282" mass="32605">MKNIQIVIIPGHNDNIRHITINIFLFIGIIMVLVLLLSFSTVFIIQNFRATKHISQISALKRENARLREYKSDFEKRYEQLNKNYMVMINYYKRLGNYIYSDRVKRNSATNKLTNIDSLNEKLLEIKQMYDMALKTSKDFEHVPSIPPVNGRILFRFGKQYDPFTNKITYFNGITITTSNGARVKAAASGKIVSIEILPREGVTLIIRHNKHFSTKYGHLMLTKVHVGDHVKKGDVIGKAGETGRTIGPSLYYEIDYNGHPVDPEIFIKNYLKKDFYSFFNA</sequence>